<dbReference type="STRING" id="414048.SAMN04489864_109137"/>
<proteinExistence type="predicted"/>
<reference evidence="1 2" key="1">
    <citation type="submission" date="2016-10" db="EMBL/GenBank/DDBJ databases">
        <authorList>
            <person name="de Groot N.N."/>
        </authorList>
    </citation>
    <scope>NUCLEOTIDE SEQUENCE [LARGE SCALE GENOMIC DNA]</scope>
    <source>
        <strain evidence="1 2">DSM 18684</strain>
    </source>
</reference>
<dbReference type="OrthoDB" id="776532at2"/>
<evidence type="ECO:0000313" key="1">
    <source>
        <dbReference type="EMBL" id="SFH35208.1"/>
    </source>
</evidence>
<dbReference type="RefSeq" id="WP_090996127.1">
    <property type="nucleotide sequence ID" value="NZ_FOPP01000009.1"/>
</dbReference>
<organism evidence="1 2">
    <name type="scientific">Pedobacter insulae</name>
    <dbReference type="NCBI Taxonomy" id="414048"/>
    <lineage>
        <taxon>Bacteria</taxon>
        <taxon>Pseudomonadati</taxon>
        <taxon>Bacteroidota</taxon>
        <taxon>Sphingobacteriia</taxon>
        <taxon>Sphingobacteriales</taxon>
        <taxon>Sphingobacteriaceae</taxon>
        <taxon>Pedobacter</taxon>
    </lineage>
</organism>
<dbReference type="PROSITE" id="PS51257">
    <property type="entry name" value="PROKAR_LIPOPROTEIN"/>
    <property type="match status" value="1"/>
</dbReference>
<dbReference type="AlphaFoldDB" id="A0A1I2ZBG9"/>
<keyword evidence="2" id="KW-1185">Reference proteome</keyword>
<protein>
    <submittedName>
        <fullName evidence="1">Uncharacterized protein</fullName>
    </submittedName>
</protein>
<accession>A0A1I2ZBG9</accession>
<evidence type="ECO:0000313" key="2">
    <source>
        <dbReference type="Proteomes" id="UP000199666"/>
    </source>
</evidence>
<name>A0A1I2ZBG9_9SPHI</name>
<dbReference type="Proteomes" id="UP000199666">
    <property type="component" value="Unassembled WGS sequence"/>
</dbReference>
<gene>
    <name evidence="1" type="ORF">SAMN04489864_109137</name>
</gene>
<dbReference type="EMBL" id="FOPP01000009">
    <property type="protein sequence ID" value="SFH35208.1"/>
    <property type="molecule type" value="Genomic_DNA"/>
</dbReference>
<sequence>MKTLIHILLISLSYSCWTQKPLKVGRYELDGKTFVVKKHTFGEKTIISILVGIGENFENKNYPPPQNKYASPPVKRDIHFDTTLVKEIVLKTLSKKQASFKARNAFLSVSLTFKRDGKVERTSYSLHNQPNITLEEIASIDKKIKAGSIKATFTGIEYLDYQYIHYPSFDVFF</sequence>